<evidence type="ECO:0000313" key="4">
    <source>
        <dbReference type="Proteomes" id="UP000559626"/>
    </source>
</evidence>
<gene>
    <name evidence="3" type="ORF">HHL22_09965</name>
</gene>
<feature type="domain" description="M23ase beta-sheet core" evidence="2">
    <location>
        <begin position="87"/>
        <end position="144"/>
    </location>
</feature>
<comment type="caution">
    <text evidence="3">The sequence shown here is derived from an EMBL/GenBank/DDBJ whole genome shotgun (WGS) entry which is preliminary data.</text>
</comment>
<dbReference type="AlphaFoldDB" id="A0A7Y0ADW6"/>
<dbReference type="InterPro" id="IPR050570">
    <property type="entry name" value="Cell_wall_metabolism_enzyme"/>
</dbReference>
<dbReference type="PANTHER" id="PTHR21666">
    <property type="entry name" value="PEPTIDASE-RELATED"/>
    <property type="match status" value="1"/>
</dbReference>
<evidence type="ECO:0000313" key="3">
    <source>
        <dbReference type="EMBL" id="NML65529.1"/>
    </source>
</evidence>
<reference evidence="3 4" key="1">
    <citation type="submission" date="2020-04" db="EMBL/GenBank/DDBJ databases">
        <title>Hymenobacter polaris sp. nov., isolated from Arctic soil.</title>
        <authorList>
            <person name="Dahal R.H."/>
        </authorList>
    </citation>
    <scope>NUCLEOTIDE SEQUENCE [LARGE SCALE GENOMIC DNA]</scope>
    <source>
        <strain evidence="3 4">RP-2-7</strain>
    </source>
</reference>
<evidence type="ECO:0000256" key="1">
    <source>
        <dbReference type="SAM" id="SignalP"/>
    </source>
</evidence>
<dbReference type="EMBL" id="JABBGH010000001">
    <property type="protein sequence ID" value="NML65529.1"/>
    <property type="molecule type" value="Genomic_DNA"/>
</dbReference>
<feature type="chain" id="PRO_5031050715" evidence="1">
    <location>
        <begin position="27"/>
        <end position="684"/>
    </location>
</feature>
<dbReference type="RefSeq" id="WP_169530826.1">
    <property type="nucleotide sequence ID" value="NZ_JABBGH010000001.1"/>
</dbReference>
<dbReference type="SUPFAM" id="SSF51261">
    <property type="entry name" value="Duplicated hybrid motif"/>
    <property type="match status" value="1"/>
</dbReference>
<dbReference type="Pfam" id="PF01551">
    <property type="entry name" value="Peptidase_M23"/>
    <property type="match status" value="1"/>
</dbReference>
<dbReference type="GO" id="GO:0004222">
    <property type="term" value="F:metalloendopeptidase activity"/>
    <property type="evidence" value="ECO:0007669"/>
    <property type="project" value="TreeGrafter"/>
</dbReference>
<keyword evidence="1" id="KW-0732">Signal</keyword>
<evidence type="ECO:0000259" key="2">
    <source>
        <dbReference type="Pfam" id="PF01551"/>
    </source>
</evidence>
<proteinExistence type="predicted"/>
<sequence>MNITLLRRVGLPVASGLLLLALTARSQDEGTDDTTTRRQTGPIRPAATAVAGASAGAIAPGYFLFPIAPGQPGYLAASMGELRPNHFHGGLDIKTGGGVNKPVFASADGYVSRLKQSSFGYGNVLYITHPNGLTTVYGHLNKFEGPVAQELLRQQYEKQTYELELFFKPGQYPVRRGEEVALSGNTGGSAGPHVHWEVRDGQDRQLNPLQWGGFAEIADHTGPTLQALAVVPLGIAARVRGQFERALLVPKTQPLPGARTVFPDTVACTGQVGLLLQGFDRFDNAWNKNGIQRVTVRVNGQPYYQHIIDAVPFPNGSRQVNNFVDYLYQHTGGRLLQKLWVDEGNDLGFYTPAGAGQGLLNVEPGKVYSIDIELADSYRNQSQAHLVLRGTAPVAYAAIPGRLGPAGPPKLRYTIERNILKTIVTTPRPDSGDAPANLLLRRGGRQLELRPSYSVGPETTYLYDLRAGLPDSLVYGQVRKVFDRQVLIPAGQETSYTTPHLNLVFGPQTLFSPLYLGTSWKPATAAAPETWVVGTPMVPLYLPLRLTLRPTARPADPRRTAIYSITPTGGRAYAGGTWNADSTQISLNTKVFGQYRLYTDTKAPEARLLSRAGGQLLFRVGDDLSGLASYQLLVGGRFRLLRYEYKNNTLFTVPGDTLGPALRGAAQLRLTDQAGNERVIPLNL</sequence>
<feature type="signal peptide" evidence="1">
    <location>
        <begin position="1"/>
        <end position="26"/>
    </location>
</feature>
<accession>A0A7Y0ADW6</accession>
<dbReference type="PANTHER" id="PTHR21666:SF285">
    <property type="entry name" value="M23 FAMILY METALLOPEPTIDASE"/>
    <property type="match status" value="1"/>
</dbReference>
<keyword evidence="4" id="KW-1185">Reference proteome</keyword>
<name>A0A7Y0ADW6_9BACT</name>
<dbReference type="InterPro" id="IPR011055">
    <property type="entry name" value="Dup_hybrid_motif"/>
</dbReference>
<dbReference type="Gene3D" id="2.70.70.10">
    <property type="entry name" value="Glucose Permease (Domain IIA)"/>
    <property type="match status" value="1"/>
</dbReference>
<organism evidence="3 4">
    <name type="scientific">Hymenobacter polaris</name>
    <dbReference type="NCBI Taxonomy" id="2682546"/>
    <lineage>
        <taxon>Bacteria</taxon>
        <taxon>Pseudomonadati</taxon>
        <taxon>Bacteroidota</taxon>
        <taxon>Cytophagia</taxon>
        <taxon>Cytophagales</taxon>
        <taxon>Hymenobacteraceae</taxon>
        <taxon>Hymenobacter</taxon>
    </lineage>
</organism>
<dbReference type="CDD" id="cd12797">
    <property type="entry name" value="M23_peptidase"/>
    <property type="match status" value="1"/>
</dbReference>
<dbReference type="Proteomes" id="UP000559626">
    <property type="component" value="Unassembled WGS sequence"/>
</dbReference>
<dbReference type="InterPro" id="IPR016047">
    <property type="entry name" value="M23ase_b-sheet_dom"/>
</dbReference>
<protein>
    <submittedName>
        <fullName evidence="3">M23 family metallopeptidase</fullName>
    </submittedName>
</protein>